<proteinExistence type="predicted"/>
<name>A0A2I0AC68_9ASPA</name>
<evidence type="ECO:0000313" key="3">
    <source>
        <dbReference type="Proteomes" id="UP000236161"/>
    </source>
</evidence>
<dbReference type="EMBL" id="KZ451999">
    <property type="protein sequence ID" value="PKA53143.1"/>
    <property type="molecule type" value="Genomic_DNA"/>
</dbReference>
<dbReference type="AlphaFoldDB" id="A0A2I0AC68"/>
<evidence type="ECO:0000256" key="1">
    <source>
        <dbReference type="SAM" id="MobiDB-lite"/>
    </source>
</evidence>
<dbReference type="OrthoDB" id="785739at2759"/>
<accession>A0A2I0AC68</accession>
<sequence length="77" mass="8074">MPGISTAGDGRSLGGPKQCTGSALLAPASVRGNHLAPIEPSMWRDEQRMKEELIAWAKAVASISIAAIHSSQGRPDH</sequence>
<gene>
    <name evidence="2" type="ORF">AXF42_Ash009873</name>
</gene>
<organism evidence="2 3">
    <name type="scientific">Apostasia shenzhenica</name>
    <dbReference type="NCBI Taxonomy" id="1088818"/>
    <lineage>
        <taxon>Eukaryota</taxon>
        <taxon>Viridiplantae</taxon>
        <taxon>Streptophyta</taxon>
        <taxon>Embryophyta</taxon>
        <taxon>Tracheophyta</taxon>
        <taxon>Spermatophyta</taxon>
        <taxon>Magnoliopsida</taxon>
        <taxon>Liliopsida</taxon>
        <taxon>Asparagales</taxon>
        <taxon>Orchidaceae</taxon>
        <taxon>Apostasioideae</taxon>
        <taxon>Apostasia</taxon>
    </lineage>
</organism>
<protein>
    <submittedName>
        <fullName evidence="2">Uncharacterized protein</fullName>
    </submittedName>
</protein>
<keyword evidence="3" id="KW-1185">Reference proteome</keyword>
<feature type="region of interest" description="Disordered" evidence="1">
    <location>
        <begin position="1"/>
        <end position="21"/>
    </location>
</feature>
<dbReference type="Proteomes" id="UP000236161">
    <property type="component" value="Unassembled WGS sequence"/>
</dbReference>
<evidence type="ECO:0000313" key="2">
    <source>
        <dbReference type="EMBL" id="PKA53143.1"/>
    </source>
</evidence>
<reference evidence="2 3" key="1">
    <citation type="journal article" date="2017" name="Nature">
        <title>The Apostasia genome and the evolution of orchids.</title>
        <authorList>
            <person name="Zhang G.Q."/>
            <person name="Liu K.W."/>
            <person name="Li Z."/>
            <person name="Lohaus R."/>
            <person name="Hsiao Y.Y."/>
            <person name="Niu S.C."/>
            <person name="Wang J.Y."/>
            <person name="Lin Y.C."/>
            <person name="Xu Q."/>
            <person name="Chen L.J."/>
            <person name="Yoshida K."/>
            <person name="Fujiwara S."/>
            <person name="Wang Z.W."/>
            <person name="Zhang Y.Q."/>
            <person name="Mitsuda N."/>
            <person name="Wang M."/>
            <person name="Liu G.H."/>
            <person name="Pecoraro L."/>
            <person name="Huang H.X."/>
            <person name="Xiao X.J."/>
            <person name="Lin M."/>
            <person name="Wu X.Y."/>
            <person name="Wu W.L."/>
            <person name="Chen Y.Y."/>
            <person name="Chang S.B."/>
            <person name="Sakamoto S."/>
            <person name="Ohme-Takagi M."/>
            <person name="Yagi M."/>
            <person name="Zeng S.J."/>
            <person name="Shen C.Y."/>
            <person name="Yeh C.M."/>
            <person name="Luo Y.B."/>
            <person name="Tsai W.C."/>
            <person name="Van de Peer Y."/>
            <person name="Liu Z.J."/>
        </authorList>
    </citation>
    <scope>NUCLEOTIDE SEQUENCE [LARGE SCALE GENOMIC DNA]</scope>
    <source>
        <strain evidence="3">cv. Shenzhen</strain>
        <tissue evidence="2">Stem</tissue>
    </source>
</reference>